<comment type="caution">
    <text evidence="2">The sequence shown here is derived from an EMBL/GenBank/DDBJ whole genome shotgun (WGS) entry which is preliminary data.</text>
</comment>
<proteinExistence type="predicted"/>
<sequence length="104" mass="11752">MGSDPSSDLIFDYCSVDNPEKVIIAQNDPNNEYYPNLFSQFNWVDYEDNYWYCQQVYNAETEEEAVSHPPADPSNPPAGGCGDPDSSGETFPWSELIPHKPELN</sequence>
<accession>A0A6B3N6P7</accession>
<name>A0A6B3N6P7_9CYAN</name>
<reference evidence="2" key="1">
    <citation type="submission" date="2019-11" db="EMBL/GenBank/DDBJ databases">
        <title>Genomic insights into an expanded diversity of filamentous marine cyanobacteria reveals the extraordinary biosynthetic potential of Moorea and Okeania.</title>
        <authorList>
            <person name="Ferreira Leao T."/>
            <person name="Wang M."/>
            <person name="Moss N."/>
            <person name="Da Silva R."/>
            <person name="Sanders J."/>
            <person name="Nurk S."/>
            <person name="Gurevich A."/>
            <person name="Humphrey G."/>
            <person name="Reher R."/>
            <person name="Zhu Q."/>
            <person name="Belda-Ferre P."/>
            <person name="Glukhov E."/>
            <person name="Rex R."/>
            <person name="Dorrestein P.C."/>
            <person name="Knight R."/>
            <person name="Pevzner P."/>
            <person name="Gerwick W.H."/>
            <person name="Gerwick L."/>
        </authorList>
    </citation>
    <scope>NUCLEOTIDE SEQUENCE</scope>
    <source>
        <strain evidence="2">SIO1C4</strain>
    </source>
</reference>
<dbReference type="AlphaFoldDB" id="A0A6B3N6P7"/>
<evidence type="ECO:0000256" key="1">
    <source>
        <dbReference type="SAM" id="MobiDB-lite"/>
    </source>
</evidence>
<gene>
    <name evidence="2" type="ORF">F6J89_06365</name>
</gene>
<protein>
    <submittedName>
        <fullName evidence="2">Uncharacterized protein</fullName>
    </submittedName>
</protein>
<dbReference type="EMBL" id="JAAHFQ010000085">
    <property type="protein sequence ID" value="NER27257.1"/>
    <property type="molecule type" value="Genomic_DNA"/>
</dbReference>
<feature type="region of interest" description="Disordered" evidence="1">
    <location>
        <begin position="61"/>
        <end position="104"/>
    </location>
</feature>
<evidence type="ECO:0000313" key="2">
    <source>
        <dbReference type="EMBL" id="NER27257.1"/>
    </source>
</evidence>
<organism evidence="2">
    <name type="scientific">Symploca sp. SIO1C4</name>
    <dbReference type="NCBI Taxonomy" id="2607765"/>
    <lineage>
        <taxon>Bacteria</taxon>
        <taxon>Bacillati</taxon>
        <taxon>Cyanobacteriota</taxon>
        <taxon>Cyanophyceae</taxon>
        <taxon>Coleofasciculales</taxon>
        <taxon>Coleofasciculaceae</taxon>
        <taxon>Symploca</taxon>
    </lineage>
</organism>